<keyword evidence="1" id="KW-0732">Signal</keyword>
<evidence type="ECO:0000256" key="1">
    <source>
        <dbReference type="SAM" id="SignalP"/>
    </source>
</evidence>
<evidence type="ECO:0000313" key="2">
    <source>
        <dbReference type="EMBL" id="WCT80248.1"/>
    </source>
</evidence>
<accession>A0ABY7U455</accession>
<organism evidence="2 3">
    <name type="scientific">Novosphingobium humi</name>
    <dbReference type="NCBI Taxonomy" id="2282397"/>
    <lineage>
        <taxon>Bacteria</taxon>
        <taxon>Pseudomonadati</taxon>
        <taxon>Pseudomonadota</taxon>
        <taxon>Alphaproteobacteria</taxon>
        <taxon>Sphingomonadales</taxon>
        <taxon>Sphingomonadaceae</taxon>
        <taxon>Novosphingobium</taxon>
    </lineage>
</organism>
<feature type="signal peptide" evidence="1">
    <location>
        <begin position="1"/>
        <end position="21"/>
    </location>
</feature>
<keyword evidence="3" id="KW-1185">Reference proteome</keyword>
<evidence type="ECO:0000313" key="3">
    <source>
        <dbReference type="Proteomes" id="UP001218231"/>
    </source>
</evidence>
<protein>
    <submittedName>
        <fullName evidence="2">Uncharacterized protein</fullName>
    </submittedName>
</protein>
<name>A0ABY7U455_9SPHN</name>
<dbReference type="EMBL" id="CP117420">
    <property type="protein sequence ID" value="WCT80248.1"/>
    <property type="molecule type" value="Genomic_DNA"/>
</dbReference>
<sequence>MRRAAWAGLLAASMLAGSANAQTEPRIWAAPALYGLENSACGADDPASQRTAEIAPAFCAYLYPSAQRQAIGKLFAAAVGRHFKQAEAAFGEHLPKDATQAQRLRATLVTSLRLTRANIAVVPKPGAVDAYMPLTLTLDITNVASGEVVFTRTQSLVPQGGFARDKFEAQLAEQMPGHLTALIDKLVAEAAGEFRPYAQSATVIGEVSVPRGRGYVVDKGRAAGLRQGDDIGDGHVLYAGADYAVVESDLGPLRQGQVLTRTALAPVAMLARPSLLVGVGAVPDGYAPDYVGQVFQDALGAAGRFAPVPVNPAFTALRKLALSEAGAQVPLETRSLPEYTALLRVALLPDVRIPSNVPGVTLARYEAYAYATLVDASGRVVGAWQGHDMIEDQVSGGMEFAPATRRDVALRNALGHLARAMADFRPAPVTAPVFMQKDRITIADPGGAVPLDLTLPVLRPAGQVRGLAGPVMVPVGEITGKEVAGNAVLAVDAGVMPLALHGGEVVALESAGTSAATRAVIAQCQDEEGKAKFEDRGTIPTAVWPDAAANLLAARIKAPLRMGDLAGVLARFGPSFAGWDHFRPARAPVPQTCFVPISAVSPHAGGGYDLIVGYTLHRDGAKVGSNGVRSVMAPTQLPSGMTQAERDAALQADLARTFQAMGLQAATGLQPAS</sequence>
<geneLocation type="plasmid" evidence="2 3">
    <name>unnamed3</name>
</geneLocation>
<gene>
    <name evidence="2" type="ORF">PQ457_22140</name>
</gene>
<dbReference type="Proteomes" id="UP001218231">
    <property type="component" value="Plasmid unnamed3"/>
</dbReference>
<dbReference type="RefSeq" id="WP_273620515.1">
    <property type="nucleotide sequence ID" value="NZ_CP117420.1"/>
</dbReference>
<reference evidence="2 3" key="1">
    <citation type="submission" date="2023-02" db="EMBL/GenBank/DDBJ databases">
        <title>Genome sequence of Novosphingobium humi KACC 19094.</title>
        <authorList>
            <person name="Kim S."/>
            <person name="Heo J."/>
            <person name="Kwon S.-W."/>
        </authorList>
    </citation>
    <scope>NUCLEOTIDE SEQUENCE [LARGE SCALE GENOMIC DNA]</scope>
    <source>
        <strain evidence="2 3">KACC 19094</strain>
        <plasmid evidence="2 3">unnamed3</plasmid>
    </source>
</reference>
<feature type="chain" id="PRO_5046094307" evidence="1">
    <location>
        <begin position="22"/>
        <end position="673"/>
    </location>
</feature>
<proteinExistence type="predicted"/>
<keyword evidence="2" id="KW-0614">Plasmid</keyword>